<dbReference type="InterPro" id="IPR052021">
    <property type="entry name" value="Type-I_RS_S_subunit"/>
</dbReference>
<accession>A0A0R1P884</accession>
<keyword evidence="6" id="KW-1185">Reference proteome</keyword>
<dbReference type="RefSeq" id="WP_057748221.1">
    <property type="nucleotide sequence ID" value="NZ_AZER01000004.1"/>
</dbReference>
<evidence type="ECO:0000256" key="1">
    <source>
        <dbReference type="ARBA" id="ARBA00010923"/>
    </source>
</evidence>
<feature type="domain" description="Type I restriction modification DNA specificity" evidence="4">
    <location>
        <begin position="2"/>
        <end position="160"/>
    </location>
</feature>
<organism evidence="5 6">
    <name type="scientific">Limosilactobacillus frumenti DSM 13145</name>
    <dbReference type="NCBI Taxonomy" id="1423746"/>
    <lineage>
        <taxon>Bacteria</taxon>
        <taxon>Bacillati</taxon>
        <taxon>Bacillota</taxon>
        <taxon>Bacilli</taxon>
        <taxon>Lactobacillales</taxon>
        <taxon>Lactobacillaceae</taxon>
        <taxon>Limosilactobacillus</taxon>
    </lineage>
</organism>
<dbReference type="InterPro" id="IPR000055">
    <property type="entry name" value="Restrct_endonuc_typeI_TRD"/>
</dbReference>
<proteinExistence type="inferred from homology"/>
<dbReference type="PANTHER" id="PTHR30408">
    <property type="entry name" value="TYPE-1 RESTRICTION ENZYME ECOKI SPECIFICITY PROTEIN"/>
    <property type="match status" value="1"/>
</dbReference>
<keyword evidence="3" id="KW-0238">DNA-binding</keyword>
<comment type="caution">
    <text evidence="5">The sequence shown here is derived from an EMBL/GenBank/DDBJ whole genome shotgun (WGS) entry which is preliminary data.</text>
</comment>
<name>A0A0R1P884_9LACO</name>
<dbReference type="STRING" id="1423746.FD27_GL001679"/>
<dbReference type="Gene3D" id="3.90.220.20">
    <property type="entry name" value="DNA methylase specificity domains"/>
    <property type="match status" value="1"/>
</dbReference>
<evidence type="ECO:0000256" key="3">
    <source>
        <dbReference type="ARBA" id="ARBA00023125"/>
    </source>
</evidence>
<dbReference type="Proteomes" id="UP000051445">
    <property type="component" value="Unassembled WGS sequence"/>
</dbReference>
<dbReference type="EMBL" id="AZER01000004">
    <property type="protein sequence ID" value="KRL28679.1"/>
    <property type="molecule type" value="Genomic_DNA"/>
</dbReference>
<keyword evidence="2" id="KW-0680">Restriction system</keyword>
<comment type="similarity">
    <text evidence="1">Belongs to the type-I restriction system S methylase family.</text>
</comment>
<dbReference type="PATRIC" id="fig|1423746.3.peg.1711"/>
<dbReference type="PANTHER" id="PTHR30408:SF12">
    <property type="entry name" value="TYPE I RESTRICTION ENZYME MJAVIII SPECIFICITY SUBUNIT"/>
    <property type="match status" value="1"/>
</dbReference>
<dbReference type="GO" id="GO:0009307">
    <property type="term" value="P:DNA restriction-modification system"/>
    <property type="evidence" value="ECO:0007669"/>
    <property type="project" value="UniProtKB-KW"/>
</dbReference>
<evidence type="ECO:0000313" key="5">
    <source>
        <dbReference type="EMBL" id="KRL28679.1"/>
    </source>
</evidence>
<protein>
    <recommendedName>
        <fullName evidence="4">Type I restriction modification DNA specificity domain-containing protein</fullName>
    </recommendedName>
</protein>
<evidence type="ECO:0000256" key="2">
    <source>
        <dbReference type="ARBA" id="ARBA00022747"/>
    </source>
</evidence>
<evidence type="ECO:0000259" key="4">
    <source>
        <dbReference type="Pfam" id="PF01420"/>
    </source>
</evidence>
<dbReference type="OrthoDB" id="5679005at2"/>
<dbReference type="AlphaFoldDB" id="A0A0R1P884"/>
<dbReference type="Pfam" id="PF01420">
    <property type="entry name" value="Methylase_S"/>
    <property type="match status" value="1"/>
</dbReference>
<reference evidence="5 6" key="1">
    <citation type="journal article" date="2015" name="Genome Announc.">
        <title>Expanding the biotechnology potential of lactobacilli through comparative genomics of 213 strains and associated genera.</title>
        <authorList>
            <person name="Sun Z."/>
            <person name="Harris H.M."/>
            <person name="McCann A."/>
            <person name="Guo C."/>
            <person name="Argimon S."/>
            <person name="Zhang W."/>
            <person name="Yang X."/>
            <person name="Jeffery I.B."/>
            <person name="Cooney J.C."/>
            <person name="Kagawa T.F."/>
            <person name="Liu W."/>
            <person name="Song Y."/>
            <person name="Salvetti E."/>
            <person name="Wrobel A."/>
            <person name="Rasinkangas P."/>
            <person name="Parkhill J."/>
            <person name="Rea M.C."/>
            <person name="O'Sullivan O."/>
            <person name="Ritari J."/>
            <person name="Douillard F.P."/>
            <person name="Paul Ross R."/>
            <person name="Yang R."/>
            <person name="Briner A.E."/>
            <person name="Felis G.E."/>
            <person name="de Vos W.M."/>
            <person name="Barrangou R."/>
            <person name="Klaenhammer T.R."/>
            <person name="Caufield P.W."/>
            <person name="Cui Y."/>
            <person name="Zhang H."/>
            <person name="O'Toole P.W."/>
        </authorList>
    </citation>
    <scope>NUCLEOTIDE SEQUENCE [LARGE SCALE GENOMIC DNA]</scope>
    <source>
        <strain evidence="5 6">DSM 13145</strain>
    </source>
</reference>
<evidence type="ECO:0000313" key="6">
    <source>
        <dbReference type="Proteomes" id="UP000051445"/>
    </source>
</evidence>
<dbReference type="GO" id="GO:0003677">
    <property type="term" value="F:DNA binding"/>
    <property type="evidence" value="ECO:0007669"/>
    <property type="project" value="UniProtKB-KW"/>
</dbReference>
<gene>
    <name evidence="5" type="ORF">FD27_GL001679</name>
</gene>
<dbReference type="InterPro" id="IPR044946">
    <property type="entry name" value="Restrct_endonuc_typeI_TRD_sf"/>
</dbReference>
<sequence length="181" mass="20451">MKLKEISNITVGLNSQRLKAAAKDNIVYTANDLTNDLSAGYRGKYILSDKERVDAGDVVFHLMSATSAVVSNANAGKLMSQNILKFQFDRSKIDAWYFCYVLNEAQSIKHQLHNMKEGTVTKLITPTTIKNLHIDLPDIELQKQIGSIYSTMLVTNRIREEYIRKESAAILEVLKKEDNNN</sequence>
<dbReference type="SUPFAM" id="SSF116734">
    <property type="entry name" value="DNA methylase specificity domain"/>
    <property type="match status" value="1"/>
</dbReference>